<comment type="pathway">
    <text evidence="1">Cofactor biosynthesis; NAD(+) biosynthesis.</text>
</comment>
<evidence type="ECO:0000256" key="1">
    <source>
        <dbReference type="ARBA" id="ARBA00004790"/>
    </source>
</evidence>
<organism evidence="7 10">
    <name type="scientific">Adineta steineri</name>
    <dbReference type="NCBI Taxonomy" id="433720"/>
    <lineage>
        <taxon>Eukaryota</taxon>
        <taxon>Metazoa</taxon>
        <taxon>Spiralia</taxon>
        <taxon>Gnathifera</taxon>
        <taxon>Rotifera</taxon>
        <taxon>Eurotatoria</taxon>
        <taxon>Bdelloidea</taxon>
        <taxon>Adinetida</taxon>
        <taxon>Adinetidae</taxon>
        <taxon>Adineta</taxon>
    </lineage>
</organism>
<name>A0A813Q7C3_9BILA</name>
<dbReference type="PANTHER" id="PTHR23090:SF9">
    <property type="entry name" value="GLUTAMINE-DEPENDENT NAD(+) SYNTHETASE"/>
    <property type="match status" value="1"/>
</dbReference>
<dbReference type="GO" id="GO:0009435">
    <property type="term" value="P:NAD+ biosynthetic process"/>
    <property type="evidence" value="ECO:0007669"/>
    <property type="project" value="UniProtKB-UniPathway"/>
</dbReference>
<dbReference type="GO" id="GO:0004359">
    <property type="term" value="F:glutaminase activity"/>
    <property type="evidence" value="ECO:0007669"/>
    <property type="project" value="InterPro"/>
</dbReference>
<dbReference type="Proteomes" id="UP000663877">
    <property type="component" value="Unassembled WGS sequence"/>
</dbReference>
<dbReference type="Pfam" id="PF02540">
    <property type="entry name" value="NAD_synthase"/>
    <property type="match status" value="1"/>
</dbReference>
<dbReference type="EMBL" id="CAJNOM010000008">
    <property type="protein sequence ID" value="CAF0771731.1"/>
    <property type="molecule type" value="Genomic_DNA"/>
</dbReference>
<evidence type="ECO:0000259" key="6">
    <source>
        <dbReference type="Pfam" id="PF02540"/>
    </source>
</evidence>
<protein>
    <recommendedName>
        <fullName evidence="6">NAD/GMP synthase domain-containing protein</fullName>
    </recommendedName>
</protein>
<keyword evidence="3" id="KW-0547">Nucleotide-binding</keyword>
<dbReference type="NCBIfam" id="TIGR00552">
    <property type="entry name" value="nadE"/>
    <property type="match status" value="1"/>
</dbReference>
<dbReference type="Gene3D" id="3.40.50.620">
    <property type="entry name" value="HUPs"/>
    <property type="match status" value="1"/>
</dbReference>
<dbReference type="GO" id="GO:0005737">
    <property type="term" value="C:cytoplasm"/>
    <property type="evidence" value="ECO:0007669"/>
    <property type="project" value="InterPro"/>
</dbReference>
<evidence type="ECO:0000256" key="3">
    <source>
        <dbReference type="ARBA" id="ARBA00022741"/>
    </source>
</evidence>
<dbReference type="GO" id="GO:0003952">
    <property type="term" value="F:NAD+ synthase (glutamine-hydrolyzing) activity"/>
    <property type="evidence" value="ECO:0007669"/>
    <property type="project" value="InterPro"/>
</dbReference>
<proteinExistence type="predicted"/>
<keyword evidence="4" id="KW-0067">ATP-binding</keyword>
<dbReference type="GO" id="GO:0005524">
    <property type="term" value="F:ATP binding"/>
    <property type="evidence" value="ECO:0007669"/>
    <property type="project" value="UniProtKB-KW"/>
</dbReference>
<dbReference type="OrthoDB" id="2020662at2759"/>
<evidence type="ECO:0000256" key="2">
    <source>
        <dbReference type="ARBA" id="ARBA00022598"/>
    </source>
</evidence>
<dbReference type="Proteomes" id="UP000663832">
    <property type="component" value="Unassembled WGS sequence"/>
</dbReference>
<dbReference type="InterPro" id="IPR022310">
    <property type="entry name" value="NAD/GMP_synthase"/>
</dbReference>
<reference evidence="7" key="1">
    <citation type="submission" date="2021-02" db="EMBL/GenBank/DDBJ databases">
        <authorList>
            <person name="Nowell W R."/>
        </authorList>
    </citation>
    <scope>NUCLEOTIDE SEQUENCE</scope>
</reference>
<evidence type="ECO:0000256" key="5">
    <source>
        <dbReference type="ARBA" id="ARBA00023027"/>
    </source>
</evidence>
<dbReference type="UniPathway" id="UPA00253"/>
<dbReference type="SUPFAM" id="SSF52402">
    <property type="entry name" value="Adenine nucleotide alpha hydrolases-like"/>
    <property type="match status" value="1"/>
</dbReference>
<gene>
    <name evidence="7" type="ORF">BJG266_LOCUS3119</name>
    <name evidence="8" type="ORF">QVE165_LOCUS2649</name>
</gene>
<dbReference type="InterPro" id="IPR003694">
    <property type="entry name" value="NAD_synthase"/>
</dbReference>
<evidence type="ECO:0000313" key="9">
    <source>
        <dbReference type="Proteomes" id="UP000663832"/>
    </source>
</evidence>
<keyword evidence="5" id="KW-0520">NAD</keyword>
<keyword evidence="9" id="KW-1185">Reference proteome</keyword>
<evidence type="ECO:0000313" key="8">
    <source>
        <dbReference type="EMBL" id="CAF0771731.1"/>
    </source>
</evidence>
<accession>A0A813Q7C3</accession>
<evidence type="ECO:0000313" key="10">
    <source>
        <dbReference type="Proteomes" id="UP000663877"/>
    </source>
</evidence>
<keyword evidence="2" id="KW-0436">Ligase</keyword>
<dbReference type="EMBL" id="CAJNOI010000007">
    <property type="protein sequence ID" value="CAF0763013.1"/>
    <property type="molecule type" value="Genomic_DNA"/>
</dbReference>
<dbReference type="CDD" id="cd00553">
    <property type="entry name" value="NAD_synthase"/>
    <property type="match status" value="1"/>
</dbReference>
<dbReference type="InterPro" id="IPR014729">
    <property type="entry name" value="Rossmann-like_a/b/a_fold"/>
</dbReference>
<dbReference type="AlphaFoldDB" id="A0A813Q7C3"/>
<evidence type="ECO:0000256" key="4">
    <source>
        <dbReference type="ARBA" id="ARBA00022840"/>
    </source>
</evidence>
<comment type="caution">
    <text evidence="7">The sequence shown here is derived from an EMBL/GenBank/DDBJ whole genome shotgun (WGS) entry which is preliminary data.</text>
</comment>
<sequence length="266" mass="29945">MQTGKVIDHIVKWLKDYATHHAGVKGFTVGISNGIDSSVVSALCARTGLPVLAIELPINLSKSKEKSKSIHIEWLKKTYGNDQIRSLNVNLTDAYHKLKETCTELQSNDKSELALANVQSRIRMITLYYFAQINGYLVTGTGNKVEDFGIGFFTKYGDGGVDISPIGDLLKSEVRAIARELDIDRSIIDAPPTDGLFGDMRTDETQIGATYDELEWAMKQQDNNDKQMNERQKKVMEIYLKRHQANKHKMKEIPVCIIPKELKQSK</sequence>
<evidence type="ECO:0000313" key="7">
    <source>
        <dbReference type="EMBL" id="CAF0763013.1"/>
    </source>
</evidence>
<dbReference type="PANTHER" id="PTHR23090">
    <property type="entry name" value="NH 3 /GLUTAMINE-DEPENDENT NAD + SYNTHETASE"/>
    <property type="match status" value="1"/>
</dbReference>
<feature type="domain" description="NAD/GMP synthase" evidence="6">
    <location>
        <begin position="7"/>
        <end position="251"/>
    </location>
</feature>